<dbReference type="InterPro" id="IPR015590">
    <property type="entry name" value="Aldehyde_DH_dom"/>
</dbReference>
<dbReference type="SUPFAM" id="SSF53720">
    <property type="entry name" value="ALDH-like"/>
    <property type="match status" value="1"/>
</dbReference>
<dbReference type="PANTHER" id="PTHR43353:SF5">
    <property type="entry name" value="SUCCINATE-SEMIALDEHYDE DEHYDROGENASE, MITOCHONDRIAL"/>
    <property type="match status" value="1"/>
</dbReference>
<dbReference type="InterPro" id="IPR016163">
    <property type="entry name" value="Ald_DH_C"/>
</dbReference>
<sequence>MIGRVIGGHHDRPPHTRPCGRGTALPSPIVVRPDPRNYPMSDKAASAGQSARTQRYDGPLELLINGEWTQAEDTQTFVVDDPSSGQAVATMADASVADALTALDHAVDAQKAWGALAAGPRQRLLRQAADNVEAAGAELAATMALEAGKPLPEAHGEVGASVAYIRWYVDQIGHTPGHLARSLNGEWDMQTVYRPVGPCLLISPWNFPLLVAARKLAAALAAGCTALVKPAGLTPLTSAVLVRCFVEAGLPAGVIGFLPTTRDADISEALMADARLRKVSFTGSTRVGSILMRQAATHVQGSQMELGGNGPLIVLDDADLDLAVEQTMIAKFRNAGQVCIGANRLILQDSIADEFLEKFVKAASNLAPGSPFEKGTTMGPLISSAQRDRAVSIIRQFVAAGGEVLYGGSALERPGHFMEPTVITGVGVECELAGEELFAPIAVAYRVADDRAATDFANAVDHGLSAYVFSGDLGRALQVADEVEAGMVAINRALYTDPSGPFGGVKASGMGREGGHEAIYEFLESKLIAARLH</sequence>
<evidence type="ECO:0000313" key="4">
    <source>
        <dbReference type="EMBL" id="QSE92789.1"/>
    </source>
</evidence>
<dbReference type="Gene3D" id="3.40.605.10">
    <property type="entry name" value="Aldehyde Dehydrogenase, Chain A, domain 1"/>
    <property type="match status" value="1"/>
</dbReference>
<dbReference type="InterPro" id="IPR050740">
    <property type="entry name" value="Aldehyde_DH_Superfamily"/>
</dbReference>
<dbReference type="RefSeq" id="WP_206009241.1">
    <property type="nucleotide sequence ID" value="NZ_CP070619.1"/>
</dbReference>
<gene>
    <name evidence="4" type="ORF">JWS13_31430</name>
</gene>
<dbReference type="InterPro" id="IPR016160">
    <property type="entry name" value="Ald_DH_CS_CYS"/>
</dbReference>
<dbReference type="InterPro" id="IPR016162">
    <property type="entry name" value="Ald_DH_N"/>
</dbReference>
<keyword evidence="1" id="KW-0560">Oxidoreductase</keyword>
<dbReference type="Proteomes" id="UP000662986">
    <property type="component" value="Chromosome"/>
</dbReference>
<dbReference type="Gene3D" id="3.40.309.10">
    <property type="entry name" value="Aldehyde Dehydrogenase, Chain A, domain 2"/>
    <property type="match status" value="1"/>
</dbReference>
<name>A0A974W7P8_9NOCA</name>
<dbReference type="EMBL" id="CP070619">
    <property type="protein sequence ID" value="QSE92789.1"/>
    <property type="molecule type" value="Genomic_DNA"/>
</dbReference>
<evidence type="ECO:0000313" key="5">
    <source>
        <dbReference type="Proteomes" id="UP000662986"/>
    </source>
</evidence>
<dbReference type="Pfam" id="PF00171">
    <property type="entry name" value="Aldedh"/>
    <property type="match status" value="1"/>
</dbReference>
<organism evidence="4 5">
    <name type="scientific">Rhodococcus pseudokoreensis</name>
    <dbReference type="NCBI Taxonomy" id="2811421"/>
    <lineage>
        <taxon>Bacteria</taxon>
        <taxon>Bacillati</taxon>
        <taxon>Actinomycetota</taxon>
        <taxon>Actinomycetes</taxon>
        <taxon>Mycobacteriales</taxon>
        <taxon>Nocardiaceae</taxon>
        <taxon>Rhodococcus</taxon>
    </lineage>
</organism>
<evidence type="ECO:0000256" key="2">
    <source>
        <dbReference type="SAM" id="MobiDB-lite"/>
    </source>
</evidence>
<feature type="region of interest" description="Disordered" evidence="2">
    <location>
        <begin position="1"/>
        <end position="53"/>
    </location>
</feature>
<reference evidence="4 5" key="2">
    <citation type="journal article" date="2022" name="Arch. Microbiol.">
        <title>Rhodococcus pseudokoreensis sp. nov. isolated from the rhizosphere of young M26 apple rootstocks.</title>
        <authorList>
            <person name="Kampfer P."/>
            <person name="Glaeser S.P."/>
            <person name="Blom J."/>
            <person name="Wolf J."/>
            <person name="Benning S."/>
            <person name="Schloter M."/>
            <person name="Neumann-Schaal M."/>
        </authorList>
    </citation>
    <scope>NUCLEOTIDE SEQUENCE [LARGE SCALE GENOMIC DNA]</scope>
    <source>
        <strain evidence="4 5">R79</strain>
    </source>
</reference>
<reference evidence="4 5" key="1">
    <citation type="journal article" date="2021" name="Microbiol. Resour. Announc.">
        <title>Complete Genome Sequences of Two Rhodococcus sp. Strains with Large and Linear Chromosomes, Isolated from Apple Rhizosphere.</title>
        <authorList>
            <person name="Benning S."/>
            <person name="Brugnone N."/>
            <person name="Siani R."/>
            <person name="Kublik S."/>
            <person name="Schloter M."/>
            <person name="Rad V."/>
        </authorList>
    </citation>
    <scope>NUCLEOTIDE SEQUENCE [LARGE SCALE GENOMIC DNA]</scope>
    <source>
        <strain evidence="4 5">R79</strain>
    </source>
</reference>
<evidence type="ECO:0000256" key="1">
    <source>
        <dbReference type="ARBA" id="ARBA00023002"/>
    </source>
</evidence>
<accession>A0A974W7P8</accession>
<keyword evidence="5" id="KW-1185">Reference proteome</keyword>
<feature type="domain" description="Aldehyde dehydrogenase" evidence="3">
    <location>
        <begin position="68"/>
        <end position="527"/>
    </location>
</feature>
<dbReference type="PROSITE" id="PS00070">
    <property type="entry name" value="ALDEHYDE_DEHYDR_CYS"/>
    <property type="match status" value="1"/>
</dbReference>
<dbReference type="PANTHER" id="PTHR43353">
    <property type="entry name" value="SUCCINATE-SEMIALDEHYDE DEHYDROGENASE, MITOCHONDRIAL"/>
    <property type="match status" value="1"/>
</dbReference>
<dbReference type="InterPro" id="IPR016161">
    <property type="entry name" value="Ald_DH/histidinol_DH"/>
</dbReference>
<proteinExistence type="predicted"/>
<evidence type="ECO:0000259" key="3">
    <source>
        <dbReference type="Pfam" id="PF00171"/>
    </source>
</evidence>
<protein>
    <submittedName>
        <fullName evidence="4">Aldehyde dehydrogenase family protein</fullName>
    </submittedName>
</protein>